<dbReference type="GO" id="GO:0008866">
    <property type="term" value="F:fructuronate reductase activity"/>
    <property type="evidence" value="ECO:0007669"/>
    <property type="project" value="TreeGrafter"/>
</dbReference>
<dbReference type="Pfam" id="PF08125">
    <property type="entry name" value="Mannitol_dh_C"/>
    <property type="match status" value="1"/>
</dbReference>
<dbReference type="NCBIfam" id="NF011611">
    <property type="entry name" value="PRK15037.1"/>
    <property type="match status" value="1"/>
</dbReference>
<dbReference type="AlphaFoldDB" id="A0A2W6QU96"/>
<accession>A0A2W6QU96</accession>
<feature type="non-terminal residue" evidence="5">
    <location>
        <position position="1"/>
    </location>
</feature>
<comment type="caution">
    <text evidence="5">The sequence shown here is derived from an EMBL/GenBank/DDBJ whole genome shotgun (WGS) entry which is preliminary data.</text>
</comment>
<dbReference type="GO" id="GO:0019594">
    <property type="term" value="P:mannitol metabolic process"/>
    <property type="evidence" value="ECO:0007669"/>
    <property type="project" value="InterPro"/>
</dbReference>
<dbReference type="InterPro" id="IPR050988">
    <property type="entry name" value="Mannitol_DH/Oxidoreductase"/>
</dbReference>
<organism evidence="5 6">
    <name type="scientific">Escherichia coli</name>
    <dbReference type="NCBI Taxonomy" id="562"/>
    <lineage>
        <taxon>Bacteria</taxon>
        <taxon>Pseudomonadati</taxon>
        <taxon>Pseudomonadota</taxon>
        <taxon>Gammaproteobacteria</taxon>
        <taxon>Enterobacterales</taxon>
        <taxon>Enterobacteriaceae</taxon>
        <taxon>Escherichia</taxon>
    </lineage>
</organism>
<dbReference type="Proteomes" id="UP000249482">
    <property type="component" value="Unassembled WGS sequence"/>
</dbReference>
<protein>
    <submittedName>
        <fullName evidence="5">Fructuronate reductase</fullName>
    </submittedName>
</protein>
<dbReference type="EMBL" id="QKWZ01001098">
    <property type="protein sequence ID" value="PZT60593.1"/>
    <property type="molecule type" value="Genomic_DNA"/>
</dbReference>
<gene>
    <name evidence="5" type="ORF">DNQ45_28515</name>
</gene>
<feature type="domain" description="Mannitol dehydrogenase N-terminal" evidence="3">
    <location>
        <begin position="1"/>
        <end position="96"/>
    </location>
</feature>
<evidence type="ECO:0000256" key="2">
    <source>
        <dbReference type="ARBA" id="ARBA00023027"/>
    </source>
</evidence>
<dbReference type="InterPro" id="IPR013328">
    <property type="entry name" value="6PGD_dom2"/>
</dbReference>
<dbReference type="InterPro" id="IPR013131">
    <property type="entry name" value="Mannitol_DH_N"/>
</dbReference>
<dbReference type="PANTHER" id="PTHR43362:SF7">
    <property type="entry name" value="D-MANNONATE OXIDOREDUCTASE"/>
    <property type="match status" value="1"/>
</dbReference>
<dbReference type="SUPFAM" id="SSF48179">
    <property type="entry name" value="6-phosphogluconate dehydrogenase C-terminal domain-like"/>
    <property type="match status" value="1"/>
</dbReference>
<evidence type="ECO:0000313" key="6">
    <source>
        <dbReference type="Proteomes" id="UP000249482"/>
    </source>
</evidence>
<proteinExistence type="predicted"/>
<dbReference type="InterPro" id="IPR036291">
    <property type="entry name" value="NAD(P)-bd_dom_sf"/>
</dbReference>
<evidence type="ECO:0000256" key="1">
    <source>
        <dbReference type="ARBA" id="ARBA00023002"/>
    </source>
</evidence>
<sequence length="311" mass="34277">FTVMSCDNVRENGHVAKVAVLGLAQARDPQLAAWIEENVTFPCTMVDRIVPAATPETLQEIADQLGVYDPCAIACEPFRQWVIEDNFVNGRPDWDKVGAQFVADVVPFEMMKLRMLNGSHSFLAYLGYLGGYETIADTVTNPAYRKAAFALMMQEQAPTLSMPEGTDLNAYATLLIERFSNPSLRHRTWQIAMDGSQKLPQRMLDSVRWHLAHDSKFDLLALGVAGWMRYVGGVDEQGNPIEISDPLLPVIQKAVQSSAEGKARVQSLLAIKAIFGDDLPDNSLFTAKVTEAYLSLLAHGAKATVAKYSVK</sequence>
<dbReference type="FunFam" id="1.10.1040.10:FF:000020">
    <property type="entry name" value="D-mannonate oxidoreductase, NAD-binding"/>
    <property type="match status" value="1"/>
</dbReference>
<evidence type="ECO:0000259" key="4">
    <source>
        <dbReference type="Pfam" id="PF08125"/>
    </source>
</evidence>
<keyword evidence="1" id="KW-0560">Oxidoreductase</keyword>
<dbReference type="Pfam" id="PF01232">
    <property type="entry name" value="Mannitol_dh"/>
    <property type="match status" value="1"/>
</dbReference>
<dbReference type="PANTHER" id="PTHR43362">
    <property type="entry name" value="MANNITOL DEHYDROGENASE DSF1-RELATED"/>
    <property type="match status" value="1"/>
</dbReference>
<dbReference type="InterPro" id="IPR008927">
    <property type="entry name" value="6-PGluconate_DH-like_C_sf"/>
</dbReference>
<dbReference type="PRINTS" id="PR00084">
    <property type="entry name" value="MTLDHDRGNASE"/>
</dbReference>
<name>A0A2W6QU96_ECOLX</name>
<dbReference type="InterPro" id="IPR023027">
    <property type="entry name" value="Mannitol_DH_CS"/>
</dbReference>
<dbReference type="InterPro" id="IPR000669">
    <property type="entry name" value="Mannitol_DH"/>
</dbReference>
<evidence type="ECO:0000259" key="3">
    <source>
        <dbReference type="Pfam" id="PF01232"/>
    </source>
</evidence>
<dbReference type="SUPFAM" id="SSF51735">
    <property type="entry name" value="NAD(P)-binding Rossmann-fold domains"/>
    <property type="match status" value="1"/>
</dbReference>
<dbReference type="Gene3D" id="3.40.50.720">
    <property type="entry name" value="NAD(P)-binding Rossmann-like Domain"/>
    <property type="match status" value="1"/>
</dbReference>
<dbReference type="GO" id="GO:0042840">
    <property type="term" value="P:D-glucuronate catabolic process"/>
    <property type="evidence" value="ECO:0007669"/>
    <property type="project" value="TreeGrafter"/>
</dbReference>
<reference evidence="5 6" key="1">
    <citation type="submission" date="2018-06" db="EMBL/GenBank/DDBJ databases">
        <title>Draft genome sequence of mcr-1-harboring Escherichia coli isolated from wound infection of a hospitalized patient, in Bolivia.</title>
        <authorList>
            <person name="Munoz M.E."/>
            <person name="Moura Q."/>
            <person name="Ventura P.R.M."/>
            <person name="Bustos L.R."/>
            <person name="Ovando B.G."/>
            <person name="Terrazas D.I.V."/>
            <person name="Yarhui N.B."/>
            <person name="Cerdeira L."/>
            <person name="Lincopan N."/>
        </authorList>
    </citation>
    <scope>NUCLEOTIDE SEQUENCE [LARGE SCALE GENOMIC DNA]</scope>
    <source>
        <strain evidence="5 6">EcMLT</strain>
    </source>
</reference>
<dbReference type="InterPro" id="IPR013118">
    <property type="entry name" value="Mannitol_DH_C"/>
</dbReference>
<evidence type="ECO:0000313" key="5">
    <source>
        <dbReference type="EMBL" id="PZT60593.1"/>
    </source>
</evidence>
<feature type="domain" description="Mannitol dehydrogenase C-terminal" evidence="4">
    <location>
        <begin position="104"/>
        <end position="296"/>
    </location>
</feature>
<dbReference type="PROSITE" id="PS00974">
    <property type="entry name" value="MANNITOL_DHGENASE"/>
    <property type="match status" value="1"/>
</dbReference>
<dbReference type="Gene3D" id="1.10.1040.10">
    <property type="entry name" value="N-(1-d-carboxylethyl)-l-norvaline Dehydrogenase, domain 2"/>
    <property type="match status" value="1"/>
</dbReference>
<keyword evidence="2" id="KW-0520">NAD</keyword>